<dbReference type="SMART" id="SM00448">
    <property type="entry name" value="REC"/>
    <property type="match status" value="1"/>
</dbReference>
<feature type="domain" description="HTH myb-type" evidence="13">
    <location>
        <begin position="212"/>
        <end position="269"/>
    </location>
</feature>
<dbReference type="Proteomes" id="UP000283530">
    <property type="component" value="Unassembled WGS sequence"/>
</dbReference>
<evidence type="ECO:0000256" key="7">
    <source>
        <dbReference type="ARBA" id="ARBA00023159"/>
    </source>
</evidence>
<evidence type="ECO:0000256" key="9">
    <source>
        <dbReference type="ARBA" id="ARBA00023242"/>
    </source>
</evidence>
<dbReference type="AlphaFoldDB" id="A0A3S3P630"/>
<dbReference type="PANTHER" id="PTHR43874:SF67">
    <property type="entry name" value="TWO-COMPONENT RESPONSE REGULATOR ARR2"/>
    <property type="match status" value="1"/>
</dbReference>
<evidence type="ECO:0000256" key="10">
    <source>
        <dbReference type="PROSITE-ProRule" id="PRU00169"/>
    </source>
</evidence>
<keyword evidence="4" id="KW-0902">Two-component regulatory system</keyword>
<dbReference type="FunFam" id="1.10.10.60:FF:000007">
    <property type="entry name" value="Two-component response regulator"/>
    <property type="match status" value="1"/>
</dbReference>
<evidence type="ECO:0000256" key="2">
    <source>
        <dbReference type="ARBA" id="ARBA00006015"/>
    </source>
</evidence>
<feature type="region of interest" description="Disordered" evidence="11">
    <location>
        <begin position="155"/>
        <end position="211"/>
    </location>
</feature>
<evidence type="ECO:0000259" key="13">
    <source>
        <dbReference type="PROSITE" id="PS51294"/>
    </source>
</evidence>
<dbReference type="PROSITE" id="PS50110">
    <property type="entry name" value="RESPONSE_REGULATORY"/>
    <property type="match status" value="1"/>
</dbReference>
<dbReference type="GO" id="GO:0000160">
    <property type="term" value="P:phosphorelay signal transduction system"/>
    <property type="evidence" value="ECO:0007669"/>
    <property type="project" value="UniProtKB-KW"/>
</dbReference>
<evidence type="ECO:0000256" key="4">
    <source>
        <dbReference type="ARBA" id="ARBA00023012"/>
    </source>
</evidence>
<dbReference type="InterPro" id="IPR011006">
    <property type="entry name" value="CheY-like_superfamily"/>
</dbReference>
<evidence type="ECO:0000256" key="1">
    <source>
        <dbReference type="ARBA" id="ARBA00004123"/>
    </source>
</evidence>
<comment type="similarity">
    <text evidence="2">Belongs to the ARR family. Type-B subfamily.</text>
</comment>
<evidence type="ECO:0000256" key="6">
    <source>
        <dbReference type="ARBA" id="ARBA00023125"/>
    </source>
</evidence>
<dbReference type="NCBIfam" id="TIGR01557">
    <property type="entry name" value="myb_SHAQKYF"/>
    <property type="match status" value="1"/>
</dbReference>
<dbReference type="GO" id="GO:0005634">
    <property type="term" value="C:nucleus"/>
    <property type="evidence" value="ECO:0007669"/>
    <property type="project" value="UniProtKB-SubCell"/>
</dbReference>
<dbReference type="CDD" id="cd17584">
    <property type="entry name" value="REC_typeB_ARR-like"/>
    <property type="match status" value="1"/>
</dbReference>
<dbReference type="GO" id="GO:0003677">
    <property type="term" value="F:DNA binding"/>
    <property type="evidence" value="ECO:0007669"/>
    <property type="project" value="UniProtKB-KW"/>
</dbReference>
<keyword evidence="7" id="KW-0010">Activator</keyword>
<dbReference type="InterPro" id="IPR017053">
    <property type="entry name" value="Response_reg_B-typ_pln"/>
</dbReference>
<comment type="subcellular location">
    <subcellularLocation>
        <location evidence="1">Nucleus</location>
    </subcellularLocation>
</comment>
<dbReference type="SUPFAM" id="SSF52172">
    <property type="entry name" value="CheY-like"/>
    <property type="match status" value="1"/>
</dbReference>
<dbReference type="GO" id="GO:0003700">
    <property type="term" value="F:DNA-binding transcription factor activity"/>
    <property type="evidence" value="ECO:0007669"/>
    <property type="project" value="InterPro"/>
</dbReference>
<dbReference type="InterPro" id="IPR001789">
    <property type="entry name" value="Sig_transdc_resp-reg_receiver"/>
</dbReference>
<evidence type="ECO:0000256" key="8">
    <source>
        <dbReference type="ARBA" id="ARBA00023163"/>
    </source>
</evidence>
<dbReference type="PANTHER" id="PTHR43874">
    <property type="entry name" value="TWO-COMPONENT RESPONSE REGULATOR"/>
    <property type="match status" value="1"/>
</dbReference>
<feature type="domain" description="Response regulatory" evidence="12">
    <location>
        <begin position="31"/>
        <end position="146"/>
    </location>
</feature>
<dbReference type="STRING" id="337451.A0A3S3P630"/>
<evidence type="ECO:0000256" key="3">
    <source>
        <dbReference type="ARBA" id="ARBA00022553"/>
    </source>
</evidence>
<dbReference type="EMBL" id="QPKB01000010">
    <property type="protein sequence ID" value="RWR94243.1"/>
    <property type="molecule type" value="Genomic_DNA"/>
</dbReference>
<comment type="caution">
    <text evidence="14">The sequence shown here is derived from an EMBL/GenBank/DDBJ whole genome shotgun (WGS) entry which is preliminary data.</text>
</comment>
<dbReference type="GO" id="GO:0009736">
    <property type="term" value="P:cytokinin-activated signaling pathway"/>
    <property type="evidence" value="ECO:0007669"/>
    <property type="project" value="InterPro"/>
</dbReference>
<sequence>MGGGGTLSNGISACSRRICEGISDQFPAGLRVLVVDDDPICLMILEKMLRNCLYEVTTCSRAVVALSMLRERKGGFDLVMSDVYMPDMDGFKLLEHIGLEMDLPVIMMSADDGKDVVMKGVTHGACDYLIKPVRIEAIKNIWQHVVRKRRNELKDLEQSGSAEDSDRNRKQLEDSDYASSANEGSWRYSKKRKDSRDEEDEGEDHEDSSTLKKPRVVWTAELHQQFVAAVNQLSIDKAVPKKILELMNVPGLTRENVASHLQKYRSYLRRLSGVPQLDGGVNSSFVGTPETTIGSVSSLGLDLQQALAISNQRPPHNIAAIGLRSTTATPSMGISIPDQMNHFSDEQIANASNIRYGPGEQMGNKQVNLLHGIPINMEPKQLMHLYQPIESFENMSLQGSEEMSNFLTSPTSLRTSSSSQRDIFHGHQNSSSMMQMPRQGHQLPDSQSQSKMQVDISEHMQSRGMSLNENAGGHNLELPSSVGQQLISNENLGRVSERNAIVMNGRGTSSGGTCIYNPSYLAVSQASSVDFPFCHTMELTGNGFDLASTNGLSSFPSTRMFEVMPAIGNLEGLENGTSLKASSDVVPSYNHFNEHHIKNEDWELQNSNITYDVTQHMNSMTSNPDFSPSALGHQCLTAGQHGRQNRITHFSGKGMVSQSAENECGHPESIAQCHNNLVVDSSFRVKAGSLGNINRESMLVNQNFAQEDLINAFLKQQQGVRGEAELNFDGYSVEIPE</sequence>
<dbReference type="InterPro" id="IPR017930">
    <property type="entry name" value="Myb_dom"/>
</dbReference>
<protein>
    <submittedName>
        <fullName evidence="14">Two-component response regulator ARR2-like protein isoform X2</fullName>
    </submittedName>
</protein>
<dbReference type="Gene3D" id="3.40.50.2300">
    <property type="match status" value="1"/>
</dbReference>
<proteinExistence type="inferred from homology"/>
<organism evidence="14 15">
    <name type="scientific">Cinnamomum micranthum f. kanehirae</name>
    <dbReference type="NCBI Taxonomy" id="337451"/>
    <lineage>
        <taxon>Eukaryota</taxon>
        <taxon>Viridiplantae</taxon>
        <taxon>Streptophyta</taxon>
        <taxon>Embryophyta</taxon>
        <taxon>Tracheophyta</taxon>
        <taxon>Spermatophyta</taxon>
        <taxon>Magnoliopsida</taxon>
        <taxon>Magnoliidae</taxon>
        <taxon>Laurales</taxon>
        <taxon>Lauraceae</taxon>
        <taxon>Cinnamomum</taxon>
    </lineage>
</organism>
<dbReference type="OrthoDB" id="60033at2759"/>
<dbReference type="Pfam" id="PF00249">
    <property type="entry name" value="Myb_DNA-binding"/>
    <property type="match status" value="1"/>
</dbReference>
<evidence type="ECO:0000256" key="5">
    <source>
        <dbReference type="ARBA" id="ARBA00023015"/>
    </source>
</evidence>
<feature type="compositionally biased region" description="Basic and acidic residues" evidence="11">
    <location>
        <begin position="164"/>
        <end position="173"/>
    </location>
</feature>
<keyword evidence="8" id="KW-0804">Transcription</keyword>
<accession>A0A3S3P630</accession>
<keyword evidence="6" id="KW-0238">DNA-binding</keyword>
<dbReference type="InterPro" id="IPR006447">
    <property type="entry name" value="Myb_dom_plants"/>
</dbReference>
<keyword evidence="15" id="KW-1185">Reference proteome</keyword>
<evidence type="ECO:0000256" key="11">
    <source>
        <dbReference type="SAM" id="MobiDB-lite"/>
    </source>
</evidence>
<dbReference type="FunFam" id="3.40.50.2300:FF:000408">
    <property type="entry name" value="Two-component response regulator"/>
    <property type="match status" value="1"/>
</dbReference>
<keyword evidence="9" id="KW-0539">Nucleus</keyword>
<dbReference type="SUPFAM" id="SSF46689">
    <property type="entry name" value="Homeodomain-like"/>
    <property type="match status" value="1"/>
</dbReference>
<keyword evidence="3 10" id="KW-0597">Phosphoprotein</keyword>
<feature type="modified residue" description="4-aspartylphosphate" evidence="10">
    <location>
        <position position="82"/>
    </location>
</feature>
<dbReference type="Pfam" id="PF00072">
    <property type="entry name" value="Response_reg"/>
    <property type="match status" value="1"/>
</dbReference>
<dbReference type="InterPro" id="IPR001005">
    <property type="entry name" value="SANT/Myb"/>
</dbReference>
<evidence type="ECO:0000313" key="15">
    <source>
        <dbReference type="Proteomes" id="UP000283530"/>
    </source>
</evidence>
<reference evidence="14 15" key="1">
    <citation type="journal article" date="2019" name="Nat. Plants">
        <title>Stout camphor tree genome fills gaps in understanding of flowering plant genome evolution.</title>
        <authorList>
            <person name="Chaw S.M."/>
            <person name="Liu Y.C."/>
            <person name="Wu Y.W."/>
            <person name="Wang H.Y."/>
            <person name="Lin C.I."/>
            <person name="Wu C.S."/>
            <person name="Ke H.M."/>
            <person name="Chang L.Y."/>
            <person name="Hsu C.Y."/>
            <person name="Yang H.T."/>
            <person name="Sudianto E."/>
            <person name="Hsu M.H."/>
            <person name="Wu K.P."/>
            <person name="Wang L.N."/>
            <person name="Leebens-Mack J.H."/>
            <person name="Tsai I.J."/>
        </authorList>
    </citation>
    <scope>NUCLEOTIDE SEQUENCE [LARGE SCALE GENOMIC DNA]</scope>
    <source>
        <strain evidence="15">cv. Chaw 1501</strain>
        <tissue evidence="14">Young leaves</tissue>
    </source>
</reference>
<dbReference type="PIRSF" id="PIRSF036392">
    <property type="entry name" value="RR_ARR_type-B"/>
    <property type="match status" value="1"/>
</dbReference>
<keyword evidence="5" id="KW-0805">Transcription regulation</keyword>
<feature type="compositionally biased region" description="Acidic residues" evidence="11">
    <location>
        <begin position="197"/>
        <end position="206"/>
    </location>
</feature>
<evidence type="ECO:0000313" key="14">
    <source>
        <dbReference type="EMBL" id="RWR94243.1"/>
    </source>
</evidence>
<dbReference type="InterPro" id="IPR045279">
    <property type="entry name" value="ARR-like"/>
</dbReference>
<dbReference type="PROSITE" id="PS51294">
    <property type="entry name" value="HTH_MYB"/>
    <property type="match status" value="1"/>
</dbReference>
<gene>
    <name evidence="14" type="ORF">CKAN_02352500</name>
</gene>
<name>A0A3S3P630_9MAGN</name>
<dbReference type="Gene3D" id="1.10.10.60">
    <property type="entry name" value="Homeodomain-like"/>
    <property type="match status" value="1"/>
</dbReference>
<evidence type="ECO:0000259" key="12">
    <source>
        <dbReference type="PROSITE" id="PS50110"/>
    </source>
</evidence>
<dbReference type="InterPro" id="IPR009057">
    <property type="entry name" value="Homeodomain-like_sf"/>
</dbReference>